<keyword evidence="3" id="KW-0949">S-adenosyl-L-methionine</keyword>
<keyword evidence="7" id="KW-1185">Reference proteome</keyword>
<organism evidence="6 7">
    <name type="scientific">Vibrio antiquarius (strain Ex25)</name>
    <dbReference type="NCBI Taxonomy" id="150340"/>
    <lineage>
        <taxon>Bacteria</taxon>
        <taxon>Pseudomonadati</taxon>
        <taxon>Pseudomonadota</taxon>
        <taxon>Gammaproteobacteria</taxon>
        <taxon>Vibrionales</taxon>
        <taxon>Vibrionaceae</taxon>
        <taxon>Vibrio</taxon>
        <taxon>Vibrio diabolicus subgroup</taxon>
    </lineage>
</organism>
<evidence type="ECO:0000256" key="1">
    <source>
        <dbReference type="ARBA" id="ARBA00012386"/>
    </source>
</evidence>
<evidence type="ECO:0000313" key="7">
    <source>
        <dbReference type="Proteomes" id="UP000242664"/>
    </source>
</evidence>
<evidence type="ECO:0000256" key="3">
    <source>
        <dbReference type="ARBA" id="ARBA00022691"/>
    </source>
</evidence>
<name>A0ABM9WTK2_VIBAE</name>
<feature type="domain" description="DTW" evidence="5">
    <location>
        <begin position="42"/>
        <end position="242"/>
    </location>
</feature>
<dbReference type="InterPro" id="IPR039262">
    <property type="entry name" value="DTWD2/TAPT"/>
</dbReference>
<evidence type="ECO:0000256" key="2">
    <source>
        <dbReference type="ARBA" id="ARBA00022679"/>
    </source>
</evidence>
<evidence type="ECO:0000313" key="6">
    <source>
        <dbReference type="EMBL" id="EDN56750.1"/>
    </source>
</evidence>
<dbReference type="SMART" id="SM01144">
    <property type="entry name" value="DTW"/>
    <property type="match status" value="1"/>
</dbReference>
<evidence type="ECO:0000256" key="4">
    <source>
        <dbReference type="ARBA" id="ARBA00022694"/>
    </source>
</evidence>
<dbReference type="InterPro" id="IPR005636">
    <property type="entry name" value="DTW"/>
</dbReference>
<keyword evidence="4" id="KW-0819">tRNA processing</keyword>
<dbReference type="Proteomes" id="UP000242664">
    <property type="component" value="Unassembled WGS sequence"/>
</dbReference>
<keyword evidence="2" id="KW-0808">Transferase</keyword>
<gene>
    <name evidence="6" type="ORF">VEx25_B0046</name>
</gene>
<reference evidence="7" key="1">
    <citation type="submission" date="2006-10" db="EMBL/GenBank/DDBJ databases">
        <authorList>
            <person name="Heidelberg J."/>
            <person name="Sebastian Y."/>
        </authorList>
    </citation>
    <scope>NUCLEOTIDE SEQUENCE [LARGE SCALE GENOMIC DNA]</scope>
    <source>
        <strain evidence="7">EX25</strain>
    </source>
</reference>
<accession>A0ABM9WTK2</accession>
<dbReference type="PANTHER" id="PTHR21392">
    <property type="entry name" value="TRNA-URIDINE AMINOCARBOXYPROPYLTRANSFERASE 2"/>
    <property type="match status" value="1"/>
</dbReference>
<dbReference type="EC" id="2.5.1.25" evidence="1"/>
<dbReference type="Pfam" id="PF03942">
    <property type="entry name" value="DTW"/>
    <property type="match status" value="1"/>
</dbReference>
<evidence type="ECO:0000259" key="5">
    <source>
        <dbReference type="SMART" id="SM01144"/>
    </source>
</evidence>
<protein>
    <recommendedName>
        <fullName evidence="1">tRNA-uridine aminocarboxypropyltransferase</fullName>
        <ecNumber evidence="1">2.5.1.25</ecNumber>
    </recommendedName>
</protein>
<sequence>MSVESRSTFYLALLTMRIHAFHRLYQYRQSISTKPFNARGCKVVRCQYCQVSEQHCLCDLQPNIKANIACMLIVSENEVFKPSNTGRLIADTIQETYVYQWNRTEPSEEMLELLQDDNYQPVIVFPADYVDDPSRLIEDLEPARLVNEEAQNKKWLLIFIDGSWREARKIFRRSDFLKSLPVLSIEPESLSEYIMRRSENEQHLSTAEVATLVLKQAGENKASECLQLWFEAFRETYMLTKTRVKNDPNRPHLKRFKEWVKTES</sequence>
<dbReference type="PANTHER" id="PTHR21392:SF1">
    <property type="entry name" value="TRNA-URIDINE AMINOCARBOXYPROPYLTRANSFERASE"/>
    <property type="match status" value="1"/>
</dbReference>
<proteinExistence type="predicted"/>
<dbReference type="EMBL" id="DS267827">
    <property type="protein sequence ID" value="EDN56750.1"/>
    <property type="molecule type" value="Genomic_DNA"/>
</dbReference>